<dbReference type="EMBL" id="SLXF01000004">
    <property type="protein sequence ID" value="TCP07746.1"/>
    <property type="molecule type" value="Genomic_DNA"/>
</dbReference>
<dbReference type="Proteomes" id="UP000294772">
    <property type="component" value="Unassembled WGS sequence"/>
</dbReference>
<evidence type="ECO:0000256" key="1">
    <source>
        <dbReference type="ARBA" id="ARBA00008791"/>
    </source>
</evidence>
<reference evidence="4 6" key="2">
    <citation type="submission" date="2019-03" db="EMBL/GenBank/DDBJ databases">
        <title>Genomic Encyclopedia of Type Strains, Phase IV (KMG-IV): sequencing the most valuable type-strain genomes for metagenomic binning, comparative biology and taxonomic classification.</title>
        <authorList>
            <person name="Goeker M."/>
        </authorList>
    </citation>
    <scope>NUCLEOTIDE SEQUENCE [LARGE SCALE GENOMIC DNA]</scope>
    <source>
        <strain evidence="4 6">DSM 15264</strain>
    </source>
</reference>
<dbReference type="AlphaFoldDB" id="A0A2S5T0L3"/>
<dbReference type="OrthoDB" id="9792500at2"/>
<dbReference type="PRINTS" id="PR01438">
    <property type="entry name" value="UNVRSLSTRESS"/>
</dbReference>
<dbReference type="InterPro" id="IPR014729">
    <property type="entry name" value="Rossmann-like_a/b/a_fold"/>
</dbReference>
<dbReference type="InterPro" id="IPR006016">
    <property type="entry name" value="UspA"/>
</dbReference>
<dbReference type="InterPro" id="IPR006015">
    <property type="entry name" value="Universal_stress_UspA"/>
</dbReference>
<feature type="domain" description="UspA" evidence="2">
    <location>
        <begin position="2"/>
        <end position="140"/>
    </location>
</feature>
<accession>A0A2S5T0L3</accession>
<comment type="caution">
    <text evidence="3">The sequence shown here is derived from an EMBL/GenBank/DDBJ whole genome shotgun (WGS) entry which is preliminary data.</text>
</comment>
<evidence type="ECO:0000313" key="5">
    <source>
        <dbReference type="Proteomes" id="UP000239406"/>
    </source>
</evidence>
<dbReference type="PANTHER" id="PTHR46268">
    <property type="entry name" value="STRESS RESPONSE PROTEIN NHAX"/>
    <property type="match status" value="1"/>
</dbReference>
<sequence>MKILIAVDGSAYTKRMIGYVTAHDELFGPAQEYTVLTVVPAVPPRAAAAIDKQTLTDYYADEAEKVLKPVRTFLEKQGLKVKATYKVGSPGDVIPKTATAGKFDMVVMGSHGHSALGSLVLGSVAVKVLANCKVPVLLVR</sequence>
<dbReference type="Proteomes" id="UP000239406">
    <property type="component" value="Unassembled WGS sequence"/>
</dbReference>
<organism evidence="3 5">
    <name type="scientific">Caldimonas thermodepolymerans</name>
    <dbReference type="NCBI Taxonomy" id="215580"/>
    <lineage>
        <taxon>Bacteria</taxon>
        <taxon>Pseudomonadati</taxon>
        <taxon>Pseudomonadota</taxon>
        <taxon>Betaproteobacteria</taxon>
        <taxon>Burkholderiales</taxon>
        <taxon>Sphaerotilaceae</taxon>
        <taxon>Caldimonas</taxon>
    </lineage>
</organism>
<proteinExistence type="inferred from homology"/>
<evidence type="ECO:0000313" key="6">
    <source>
        <dbReference type="Proteomes" id="UP000294772"/>
    </source>
</evidence>
<comment type="similarity">
    <text evidence="1">Belongs to the universal stress protein A family.</text>
</comment>
<dbReference type="SUPFAM" id="SSF52402">
    <property type="entry name" value="Adenine nucleotide alpha hydrolases-like"/>
    <property type="match status" value="1"/>
</dbReference>
<dbReference type="RefSeq" id="WP_104358871.1">
    <property type="nucleotide sequence ID" value="NZ_CALFFA010000004.1"/>
</dbReference>
<dbReference type="EMBL" id="PSNY01000025">
    <property type="protein sequence ID" value="PPE68520.1"/>
    <property type="molecule type" value="Genomic_DNA"/>
</dbReference>
<evidence type="ECO:0000259" key="2">
    <source>
        <dbReference type="Pfam" id="PF00582"/>
    </source>
</evidence>
<keyword evidence="5" id="KW-1185">Reference proteome</keyword>
<evidence type="ECO:0000313" key="3">
    <source>
        <dbReference type="EMBL" id="PPE68520.1"/>
    </source>
</evidence>
<gene>
    <name evidence="3" type="ORF">C1702_16825</name>
    <name evidence="4" type="ORF">EV676_104302</name>
</gene>
<name>A0A2S5T0L3_9BURK</name>
<dbReference type="Pfam" id="PF00582">
    <property type="entry name" value="Usp"/>
    <property type="match status" value="1"/>
</dbReference>
<dbReference type="PANTHER" id="PTHR46268:SF6">
    <property type="entry name" value="UNIVERSAL STRESS PROTEIN UP12"/>
    <property type="match status" value="1"/>
</dbReference>
<evidence type="ECO:0000313" key="4">
    <source>
        <dbReference type="EMBL" id="TCP07746.1"/>
    </source>
</evidence>
<protein>
    <submittedName>
        <fullName evidence="4">Nucleotide-binding universal stress UspA family protein</fullName>
    </submittedName>
    <submittedName>
        <fullName evidence="3">Universal stress protein UspA</fullName>
    </submittedName>
</protein>
<reference evidence="3 5" key="1">
    <citation type="submission" date="2018-02" db="EMBL/GenBank/DDBJ databases">
        <title>Reclassifiation of [Polyangium] brachysporum DSM 7029 as Guopingzhaonella breviflexa gen. nov., sp. nov., a member of the family Comamonadaceae.</title>
        <authorList>
            <person name="Tang B."/>
        </authorList>
    </citation>
    <scope>NUCLEOTIDE SEQUENCE [LARGE SCALE GENOMIC DNA]</scope>
    <source>
        <strain evidence="3 5">DSM 15344</strain>
    </source>
</reference>
<dbReference type="Gene3D" id="3.40.50.620">
    <property type="entry name" value="HUPs"/>
    <property type="match status" value="1"/>
</dbReference>
<dbReference type="CDD" id="cd00293">
    <property type="entry name" value="USP-like"/>
    <property type="match status" value="1"/>
</dbReference>